<feature type="transmembrane region" description="Helical" evidence="1">
    <location>
        <begin position="33"/>
        <end position="54"/>
    </location>
</feature>
<proteinExistence type="predicted"/>
<keyword evidence="1" id="KW-0812">Transmembrane</keyword>
<reference evidence="3 4" key="1">
    <citation type="submission" date="2019-01" db="EMBL/GenBank/DDBJ databases">
        <title>Lacunisphaera sp. strain TWA-58.</title>
        <authorList>
            <person name="Chen W.-M."/>
        </authorList>
    </citation>
    <scope>NUCLEOTIDE SEQUENCE [LARGE SCALE GENOMIC DNA]</scope>
    <source>
        <strain evidence="3 4">TWA-58</strain>
    </source>
</reference>
<dbReference type="GO" id="GO:0016020">
    <property type="term" value="C:membrane"/>
    <property type="evidence" value="ECO:0007669"/>
    <property type="project" value="InterPro"/>
</dbReference>
<feature type="transmembrane region" description="Helical" evidence="1">
    <location>
        <begin position="6"/>
        <end position="24"/>
    </location>
</feature>
<dbReference type="InterPro" id="IPR037185">
    <property type="entry name" value="EmrE-like"/>
</dbReference>
<sequence length="295" mass="31509">MTFSWHLLIPLACAFTYVLAALAFKRAAELGVGVWRTTFVANWTACLAFLPIWLAAGRPVVDLTLYWQPALAAGFFLLGQSCMFLALKHGDVTVTTPVMGTKVIMVALFTVLLNAGAMPLRWWIGAGLSAAAVLLLHLGPGLRGTRHIGRTVFLAWLSASFYGLGDVCIQKWAPGWGATAFAPAMFGWVGIYSLALIPVFSAPLRAMTVSAWKWVGVGSGLMAVNNAGIVLAIGIWGGATAVNIVYSARGLVSVAVVWAIGHWFHSQEQHQEPGVLRNRLIGAGLMLVAIVLVLV</sequence>
<feature type="transmembrane region" description="Helical" evidence="1">
    <location>
        <begin position="185"/>
        <end position="202"/>
    </location>
</feature>
<dbReference type="InterPro" id="IPR000620">
    <property type="entry name" value="EamA_dom"/>
</dbReference>
<feature type="transmembrane region" description="Helical" evidence="1">
    <location>
        <begin position="276"/>
        <end position="294"/>
    </location>
</feature>
<dbReference type="Proteomes" id="UP000290218">
    <property type="component" value="Unassembled WGS sequence"/>
</dbReference>
<comment type="caution">
    <text evidence="3">The sequence shown here is derived from an EMBL/GenBank/DDBJ whole genome shotgun (WGS) entry which is preliminary data.</text>
</comment>
<evidence type="ECO:0000313" key="4">
    <source>
        <dbReference type="Proteomes" id="UP000290218"/>
    </source>
</evidence>
<dbReference type="RefSeq" id="WP_129049819.1">
    <property type="nucleotide sequence ID" value="NZ_SDHX01000002.1"/>
</dbReference>
<feature type="transmembrane region" description="Helical" evidence="1">
    <location>
        <begin position="122"/>
        <end position="139"/>
    </location>
</feature>
<dbReference type="SUPFAM" id="SSF103481">
    <property type="entry name" value="Multidrug resistance efflux transporter EmrE"/>
    <property type="match status" value="1"/>
</dbReference>
<feature type="domain" description="EamA" evidence="2">
    <location>
        <begin position="6"/>
        <end position="136"/>
    </location>
</feature>
<feature type="transmembrane region" description="Helical" evidence="1">
    <location>
        <begin position="214"/>
        <end position="238"/>
    </location>
</feature>
<dbReference type="OrthoDB" id="187159at2"/>
<evidence type="ECO:0000256" key="1">
    <source>
        <dbReference type="SAM" id="Phobius"/>
    </source>
</evidence>
<dbReference type="EMBL" id="SDHX01000002">
    <property type="protein sequence ID" value="RXK53787.1"/>
    <property type="molecule type" value="Genomic_DNA"/>
</dbReference>
<name>A0A4Q1C5S6_9BACT</name>
<dbReference type="Pfam" id="PF00892">
    <property type="entry name" value="EamA"/>
    <property type="match status" value="1"/>
</dbReference>
<protein>
    <submittedName>
        <fullName evidence="3">DMT family transporter</fullName>
    </submittedName>
</protein>
<feature type="transmembrane region" description="Helical" evidence="1">
    <location>
        <begin position="244"/>
        <end position="264"/>
    </location>
</feature>
<keyword evidence="1" id="KW-1133">Transmembrane helix</keyword>
<keyword evidence="4" id="KW-1185">Reference proteome</keyword>
<feature type="transmembrane region" description="Helical" evidence="1">
    <location>
        <begin position="66"/>
        <end position="87"/>
    </location>
</feature>
<gene>
    <name evidence="3" type="ORF">ESB00_19070</name>
</gene>
<feature type="transmembrane region" description="Helical" evidence="1">
    <location>
        <begin position="99"/>
        <end position="116"/>
    </location>
</feature>
<keyword evidence="1" id="KW-0472">Membrane</keyword>
<feature type="transmembrane region" description="Helical" evidence="1">
    <location>
        <begin position="151"/>
        <end position="173"/>
    </location>
</feature>
<evidence type="ECO:0000313" key="3">
    <source>
        <dbReference type="EMBL" id="RXK53787.1"/>
    </source>
</evidence>
<dbReference type="AlphaFoldDB" id="A0A4Q1C5S6"/>
<accession>A0A4Q1C5S6</accession>
<evidence type="ECO:0000259" key="2">
    <source>
        <dbReference type="Pfam" id="PF00892"/>
    </source>
</evidence>
<organism evidence="3 4">
    <name type="scientific">Oleiharenicola lentus</name>
    <dbReference type="NCBI Taxonomy" id="2508720"/>
    <lineage>
        <taxon>Bacteria</taxon>
        <taxon>Pseudomonadati</taxon>
        <taxon>Verrucomicrobiota</taxon>
        <taxon>Opitutia</taxon>
        <taxon>Opitutales</taxon>
        <taxon>Opitutaceae</taxon>
        <taxon>Oleiharenicola</taxon>
    </lineage>
</organism>